<proteinExistence type="inferred from homology"/>
<evidence type="ECO:0000256" key="1">
    <source>
        <dbReference type="ARBA" id="ARBA00009481"/>
    </source>
</evidence>
<sequence length="372" mass="42143">MKILYVTTISNTVNAFLIPHIKMLVEQGHHVDVAFNLQQKVDPSILDLGCKVYNLEFQRSPLDKRNYYAYKKLKEIIKLGQYDMVHTHTPVASVCVRLACKNIQNVKVVYTAHGFHFFKGAPLKNWLIYYPIEYYLSKYTDVLITINNEDQQRAVRSFRAGKVEYIPGVGLNTQKINVMDVNKLLKRTELGISKDAIVILSVGELNTNKNHETVIRAIAKLNNPNVQYVICGKGPLEAHLQSLIKQLGLKNQVKLLGYRRDIIEICKVSDVFCFPSRREGLGMVALEAMATGLPIITSNIHGIVDYSIDGVTGYLCNSTDVDAFLEAIEKLVNNEDLRLEMGKSNISRVQKFSIENSTIKMMNIYGELMCHE</sequence>
<dbReference type="SUPFAM" id="SSF53756">
    <property type="entry name" value="UDP-Glycosyltransferase/glycogen phosphorylase"/>
    <property type="match status" value="1"/>
</dbReference>
<feature type="domain" description="Glycosyltransferase subfamily 4-like N-terminal" evidence="3">
    <location>
        <begin position="2"/>
        <end position="145"/>
    </location>
</feature>
<dbReference type="CDD" id="cd03808">
    <property type="entry name" value="GT4_CapM-like"/>
    <property type="match status" value="1"/>
</dbReference>
<dbReference type="RefSeq" id="WP_106102145.1">
    <property type="nucleotide sequence ID" value="NZ_PVRQ01000004.1"/>
</dbReference>
<reference evidence="4 5" key="1">
    <citation type="submission" date="2018-03" db="EMBL/GenBank/DDBJ databases">
        <title>Genotypic and phenotypic analysis of antagonistic Bacillus spp. isolated from rhizosphere soil of plants in Tibet.</title>
        <authorList>
            <person name="Borriss R."/>
            <person name="Lasch P."/>
            <person name="Wu L."/>
            <person name="Wu H."/>
            <person name="Gao X."/>
        </authorList>
    </citation>
    <scope>NUCLEOTIDE SEQUENCE [LARGE SCALE GENOMIC DNA]</scope>
    <source>
        <strain evidence="4 5">NMSW16</strain>
    </source>
</reference>
<comment type="caution">
    <text evidence="4">The sequence shown here is derived from an EMBL/GenBank/DDBJ whole genome shotgun (WGS) entry which is preliminary data.</text>
</comment>
<protein>
    <submittedName>
        <fullName evidence="4">Glycosyltransferase family 1 protein</fullName>
    </submittedName>
</protein>
<dbReference type="Gene3D" id="3.40.50.2000">
    <property type="entry name" value="Glycogen Phosphorylase B"/>
    <property type="match status" value="2"/>
</dbReference>
<name>A0ABX5DR38_9BACI</name>
<gene>
    <name evidence="4" type="ORF">C6357_18720</name>
</gene>
<accession>A0ABX5DR38</accession>
<dbReference type="Pfam" id="PF13477">
    <property type="entry name" value="Glyco_trans_4_2"/>
    <property type="match status" value="1"/>
</dbReference>
<dbReference type="EMBL" id="PVRR01000004">
    <property type="protein sequence ID" value="PRT38986.1"/>
    <property type="molecule type" value="Genomic_DNA"/>
</dbReference>
<feature type="domain" description="Glycosyl transferase family 1" evidence="2">
    <location>
        <begin position="186"/>
        <end position="345"/>
    </location>
</feature>
<dbReference type="InterPro" id="IPR028098">
    <property type="entry name" value="Glyco_trans_4-like_N"/>
</dbReference>
<dbReference type="PANTHER" id="PTHR45947:SF3">
    <property type="entry name" value="SULFOQUINOVOSYL TRANSFERASE SQD2"/>
    <property type="match status" value="1"/>
</dbReference>
<dbReference type="InterPro" id="IPR001296">
    <property type="entry name" value="Glyco_trans_1"/>
</dbReference>
<evidence type="ECO:0000313" key="5">
    <source>
        <dbReference type="Proteomes" id="UP000239236"/>
    </source>
</evidence>
<evidence type="ECO:0000259" key="2">
    <source>
        <dbReference type="Pfam" id="PF00534"/>
    </source>
</evidence>
<organism evidence="4 5">
    <name type="scientific">Bacillus wiedmannii</name>
    <dbReference type="NCBI Taxonomy" id="1890302"/>
    <lineage>
        <taxon>Bacteria</taxon>
        <taxon>Bacillati</taxon>
        <taxon>Bacillota</taxon>
        <taxon>Bacilli</taxon>
        <taxon>Bacillales</taxon>
        <taxon>Bacillaceae</taxon>
        <taxon>Bacillus</taxon>
        <taxon>Bacillus cereus group</taxon>
    </lineage>
</organism>
<dbReference type="PANTHER" id="PTHR45947">
    <property type="entry name" value="SULFOQUINOVOSYL TRANSFERASE SQD2"/>
    <property type="match status" value="1"/>
</dbReference>
<keyword evidence="5" id="KW-1185">Reference proteome</keyword>
<dbReference type="Proteomes" id="UP000239236">
    <property type="component" value="Unassembled WGS sequence"/>
</dbReference>
<comment type="similarity">
    <text evidence="1">Belongs to the glycosyltransferase group 1 family. Glycosyltransferase 4 subfamily.</text>
</comment>
<evidence type="ECO:0000259" key="3">
    <source>
        <dbReference type="Pfam" id="PF13477"/>
    </source>
</evidence>
<dbReference type="Pfam" id="PF00534">
    <property type="entry name" value="Glycos_transf_1"/>
    <property type="match status" value="1"/>
</dbReference>
<evidence type="ECO:0000313" key="4">
    <source>
        <dbReference type="EMBL" id="PRT38986.1"/>
    </source>
</evidence>
<dbReference type="InterPro" id="IPR050194">
    <property type="entry name" value="Glycosyltransferase_grp1"/>
</dbReference>